<dbReference type="Pfam" id="PF13563">
    <property type="entry name" value="2_5_RNA_ligase2"/>
    <property type="match status" value="1"/>
</dbReference>
<organism evidence="1 2">
    <name type="scientific">Paractinoplanes aksuensis</name>
    <dbReference type="NCBI Taxonomy" id="2939490"/>
    <lineage>
        <taxon>Bacteria</taxon>
        <taxon>Bacillati</taxon>
        <taxon>Actinomycetota</taxon>
        <taxon>Actinomycetes</taxon>
        <taxon>Micromonosporales</taxon>
        <taxon>Micromonosporaceae</taxon>
        <taxon>Paractinoplanes</taxon>
    </lineage>
</organism>
<accession>A0ABT1DW75</accession>
<name>A0ABT1DW75_9ACTN</name>
<protein>
    <submittedName>
        <fullName evidence="1">2'-5' RNA ligase family protein</fullName>
    </submittedName>
</protein>
<reference evidence="1 2" key="1">
    <citation type="submission" date="2022-06" db="EMBL/GenBank/DDBJ databases">
        <title>New Species of the Genus Actinoplanes, ActinopZanes ferrugineus.</title>
        <authorList>
            <person name="Ding P."/>
        </authorList>
    </citation>
    <scope>NUCLEOTIDE SEQUENCE [LARGE SCALE GENOMIC DNA]</scope>
    <source>
        <strain evidence="1 2">TRM88003</strain>
    </source>
</reference>
<keyword evidence="2" id="KW-1185">Reference proteome</keyword>
<dbReference type="InterPro" id="IPR009097">
    <property type="entry name" value="Cyclic_Pdiesterase"/>
</dbReference>
<dbReference type="Proteomes" id="UP001523369">
    <property type="component" value="Unassembled WGS sequence"/>
</dbReference>
<dbReference type="Gene3D" id="3.90.1140.10">
    <property type="entry name" value="Cyclic phosphodiesterase"/>
    <property type="match status" value="1"/>
</dbReference>
<evidence type="ECO:0000313" key="1">
    <source>
        <dbReference type="EMBL" id="MCO8275116.1"/>
    </source>
</evidence>
<keyword evidence="1" id="KW-0436">Ligase</keyword>
<comment type="caution">
    <text evidence="1">The sequence shown here is derived from an EMBL/GenBank/DDBJ whole genome shotgun (WGS) entry which is preliminary data.</text>
</comment>
<sequence length="131" mass="13970">MFDQADRSRITGALRPLPATVGGLPLTLAGPGFFLTDEAPAVLAVVPTARLLQLHRQVHEALDPIVDGIWPCYRPDAMVPHCTLATGATDRTRVIDVVATYPMPIPALASAAYLVDLPGGRTRTSLTADSW</sequence>
<dbReference type="GO" id="GO:0016874">
    <property type="term" value="F:ligase activity"/>
    <property type="evidence" value="ECO:0007669"/>
    <property type="project" value="UniProtKB-KW"/>
</dbReference>
<evidence type="ECO:0000313" key="2">
    <source>
        <dbReference type="Proteomes" id="UP001523369"/>
    </source>
</evidence>
<dbReference type="EMBL" id="JAMYJR010000034">
    <property type="protein sequence ID" value="MCO8275116.1"/>
    <property type="molecule type" value="Genomic_DNA"/>
</dbReference>
<gene>
    <name evidence="1" type="ORF">M1L60_31505</name>
</gene>
<proteinExistence type="predicted"/>
<dbReference type="SUPFAM" id="SSF55144">
    <property type="entry name" value="LigT-like"/>
    <property type="match status" value="1"/>
</dbReference>